<dbReference type="GO" id="GO:0016020">
    <property type="term" value="C:membrane"/>
    <property type="evidence" value="ECO:0007669"/>
    <property type="project" value="InterPro"/>
</dbReference>
<reference evidence="3" key="1">
    <citation type="submission" date="2020-07" db="EMBL/GenBank/DDBJ databases">
        <title>Koleobacter methoxysyntrophicus gen. nov., sp. nov., a novel anaerobic bacterium isolated from deep subsurface oil field and proposal of Koleobacterales ord. nov. in the phylum Firmicutes.</title>
        <authorList>
            <person name="Sakamoto S."/>
            <person name="Tamaki H."/>
        </authorList>
    </citation>
    <scope>NUCLEOTIDE SEQUENCE</scope>
    <source>
        <strain evidence="3">NRmbB1</strain>
    </source>
</reference>
<dbReference type="KEGG" id="kme:H0A61_01887"/>
<keyword evidence="4" id="KW-1185">Reference proteome</keyword>
<dbReference type="PANTHER" id="PTHR32089:SF112">
    <property type="entry name" value="LYSOZYME-LIKE PROTEIN-RELATED"/>
    <property type="match status" value="1"/>
</dbReference>
<feature type="transmembrane region" description="Helical" evidence="1">
    <location>
        <begin position="68"/>
        <end position="89"/>
    </location>
</feature>
<dbReference type="EMBL" id="CP059066">
    <property type="protein sequence ID" value="QSQ09516.1"/>
    <property type="molecule type" value="Genomic_DNA"/>
</dbReference>
<keyword evidence="1" id="KW-1133">Transmembrane helix</keyword>
<dbReference type="RefSeq" id="WP_206706871.1">
    <property type="nucleotide sequence ID" value="NZ_CP059066.1"/>
</dbReference>
<dbReference type="SMART" id="SM00304">
    <property type="entry name" value="HAMP"/>
    <property type="match status" value="1"/>
</dbReference>
<keyword evidence="1" id="KW-0472">Membrane</keyword>
<dbReference type="PANTHER" id="PTHR32089">
    <property type="entry name" value="METHYL-ACCEPTING CHEMOTAXIS PROTEIN MCPB"/>
    <property type="match status" value="1"/>
</dbReference>
<dbReference type="InterPro" id="IPR003660">
    <property type="entry name" value="HAMP_dom"/>
</dbReference>
<feature type="domain" description="HAMP" evidence="2">
    <location>
        <begin position="92"/>
        <end position="146"/>
    </location>
</feature>
<protein>
    <submittedName>
        <fullName evidence="3">Methyl-accepting chemotaxis protein PctB</fullName>
    </submittedName>
</protein>
<evidence type="ECO:0000313" key="4">
    <source>
        <dbReference type="Proteomes" id="UP000662904"/>
    </source>
</evidence>
<dbReference type="GO" id="GO:0007165">
    <property type="term" value="P:signal transduction"/>
    <property type="evidence" value="ECO:0007669"/>
    <property type="project" value="InterPro"/>
</dbReference>
<sequence length="235" mass="25907">MDNNSGLSLSRKDISGKLKMSFERKMGISVIIATLISLFLGAPVTAVLKQYIIETGVLNVFGDFVVNLINTYLAILVNLIIVVSIVVFTTRRYIVKPIMDVVENIKDLSEGSGDLTQRLKAKYSDESQLLAFYLNKFIDDIHQIVKLVMESAKQVSERSQELSLNSTEAGKASEEIARGIQEIAEGSTYQVENINRLKQEIDALSKNIDTLIKGTGEAERSSSFYGSFPSCGPCP</sequence>
<dbReference type="Proteomes" id="UP000662904">
    <property type="component" value="Chromosome"/>
</dbReference>
<evidence type="ECO:0000256" key="1">
    <source>
        <dbReference type="SAM" id="Phobius"/>
    </source>
</evidence>
<dbReference type="Gene3D" id="1.10.287.950">
    <property type="entry name" value="Methyl-accepting chemotaxis protein"/>
    <property type="match status" value="1"/>
</dbReference>
<dbReference type="Pfam" id="PF00672">
    <property type="entry name" value="HAMP"/>
    <property type="match status" value="1"/>
</dbReference>
<evidence type="ECO:0000259" key="2">
    <source>
        <dbReference type="PROSITE" id="PS50885"/>
    </source>
</evidence>
<keyword evidence="1" id="KW-0812">Transmembrane</keyword>
<organism evidence="3 4">
    <name type="scientific">Koleobacter methoxysyntrophicus</name>
    <dbReference type="NCBI Taxonomy" id="2751313"/>
    <lineage>
        <taxon>Bacteria</taxon>
        <taxon>Bacillati</taxon>
        <taxon>Bacillota</taxon>
        <taxon>Clostridia</taxon>
        <taxon>Koleobacterales</taxon>
        <taxon>Koleobacteraceae</taxon>
        <taxon>Koleobacter</taxon>
    </lineage>
</organism>
<accession>A0A8A0RQP2</accession>
<gene>
    <name evidence="3" type="primary">pctB</name>
    <name evidence="3" type="ORF">H0A61_01887</name>
</gene>
<dbReference type="SUPFAM" id="SSF58104">
    <property type="entry name" value="Methyl-accepting chemotaxis protein (MCP) signaling domain"/>
    <property type="match status" value="1"/>
</dbReference>
<dbReference type="AlphaFoldDB" id="A0A8A0RQP2"/>
<name>A0A8A0RQP2_9FIRM</name>
<proteinExistence type="predicted"/>
<evidence type="ECO:0000313" key="3">
    <source>
        <dbReference type="EMBL" id="QSQ09516.1"/>
    </source>
</evidence>
<feature type="transmembrane region" description="Helical" evidence="1">
    <location>
        <begin position="27"/>
        <end position="48"/>
    </location>
</feature>
<dbReference type="PROSITE" id="PS50885">
    <property type="entry name" value="HAMP"/>
    <property type="match status" value="1"/>
</dbReference>